<gene>
    <name evidence="2" type="ORF">FNJ47_01455</name>
</gene>
<dbReference type="Proteomes" id="UP000468531">
    <property type="component" value="Unassembled WGS sequence"/>
</dbReference>
<protein>
    <submittedName>
        <fullName evidence="2">Uncharacterized protein</fullName>
    </submittedName>
</protein>
<feature type="transmembrane region" description="Helical" evidence="1">
    <location>
        <begin position="70"/>
        <end position="97"/>
    </location>
</feature>
<name>A0A6P1B7H6_9BRAD</name>
<evidence type="ECO:0000256" key="1">
    <source>
        <dbReference type="SAM" id="Phobius"/>
    </source>
</evidence>
<reference evidence="2 3" key="1">
    <citation type="journal article" date="2020" name="Arch. Microbiol.">
        <title>Bradyrhizobium uaiense sp. nov., a new highly efficient cowpea symbiont.</title>
        <authorList>
            <person name="Cabral Michel D."/>
            <person name="Azarias Guimaraes A."/>
            <person name="Martins da Costa E."/>
            <person name="Soares de Carvalho T."/>
            <person name="Balsanelli E."/>
            <person name="Willems A."/>
            <person name="Maltempi de Souza E."/>
            <person name="de Souza Moreira F.M."/>
        </authorList>
    </citation>
    <scope>NUCLEOTIDE SEQUENCE [LARGE SCALE GENOMIC DNA]</scope>
    <source>
        <strain evidence="2 3">UFLA 03-164</strain>
    </source>
</reference>
<proteinExistence type="predicted"/>
<accession>A0A6P1B7H6</accession>
<dbReference type="RefSeq" id="WP_163149739.1">
    <property type="nucleotide sequence ID" value="NZ_VKHP01000003.1"/>
</dbReference>
<keyword evidence="1" id="KW-1133">Transmembrane helix</keyword>
<dbReference type="EMBL" id="VKHP01000003">
    <property type="protein sequence ID" value="NEU94527.1"/>
    <property type="molecule type" value="Genomic_DNA"/>
</dbReference>
<dbReference type="AlphaFoldDB" id="A0A6P1B7H6"/>
<keyword evidence="1" id="KW-0812">Transmembrane</keyword>
<evidence type="ECO:0000313" key="2">
    <source>
        <dbReference type="EMBL" id="NEU94527.1"/>
    </source>
</evidence>
<comment type="caution">
    <text evidence="2">The sequence shown here is derived from an EMBL/GenBank/DDBJ whole genome shotgun (WGS) entry which is preliminary data.</text>
</comment>
<sequence length="99" mass="10683">MASLIGDLIAAVLEFAFWAAWEILPALCFFTALAVVFAATLGKVTIERRGGRIGWTGVPRITRSPQGRMVLSASLGVIIGFVFWVIVVSAAIIFHAYQS</sequence>
<keyword evidence="1" id="KW-0472">Membrane</keyword>
<keyword evidence="3" id="KW-1185">Reference proteome</keyword>
<organism evidence="2 3">
    <name type="scientific">Bradyrhizobium uaiense</name>
    <dbReference type="NCBI Taxonomy" id="2594946"/>
    <lineage>
        <taxon>Bacteria</taxon>
        <taxon>Pseudomonadati</taxon>
        <taxon>Pseudomonadota</taxon>
        <taxon>Alphaproteobacteria</taxon>
        <taxon>Hyphomicrobiales</taxon>
        <taxon>Nitrobacteraceae</taxon>
        <taxon>Bradyrhizobium</taxon>
    </lineage>
</organism>
<feature type="transmembrane region" description="Helical" evidence="1">
    <location>
        <begin position="23"/>
        <end position="42"/>
    </location>
</feature>
<evidence type="ECO:0000313" key="3">
    <source>
        <dbReference type="Proteomes" id="UP000468531"/>
    </source>
</evidence>